<comment type="caution">
    <text evidence="1">The sequence shown here is derived from an EMBL/GenBank/DDBJ whole genome shotgun (WGS) entry which is preliminary data.</text>
</comment>
<protein>
    <submittedName>
        <fullName evidence="1">Uncharacterized protein</fullName>
    </submittedName>
</protein>
<accession>A0ABW6HDD7</accession>
<dbReference type="EMBL" id="JBHYTS010000060">
    <property type="protein sequence ID" value="MFE1754473.1"/>
    <property type="molecule type" value="Genomic_DNA"/>
</dbReference>
<dbReference type="RefSeq" id="WP_381827626.1">
    <property type="nucleotide sequence ID" value="NZ_JBHYTS010000060.1"/>
</dbReference>
<proteinExistence type="predicted"/>
<sequence length="357" mass="38783">MTYIDTEKRAHAEKNGTPHAAEEVIAEWHALADAVCRELLHAGLPAHVERPGAPACIQPGACVHVDTGEGPAGGVHISWNAGESLTEAVFDCMQPERLDLQAPVIAHGTRVVSLMEETIKEVLKLSGFRTCAAVEFDNPAPETHVAGRQPRQWFIEHILTEVVLGLIAAIRSPEPRGDGSGEPAGISVEGKSRLTGRSIRVVQEGLHRLADDDRQELARTFRRLSGTMHSQDSAFSGFWKADRSLLELPDELCLPSQQPPTVTRASITPAHVLAAAYMSLLATLKLADEDTIAHDVAVKITGAWTGTLLRRLDQAPDEDRQELIRLFREAADEETDPVHKAFPSGFPEAIGLVEEGD</sequence>
<organism evidence="1 2">
    <name type="scientific">Streptomyces anandii</name>
    <dbReference type="NCBI Taxonomy" id="285454"/>
    <lineage>
        <taxon>Bacteria</taxon>
        <taxon>Bacillati</taxon>
        <taxon>Actinomycetota</taxon>
        <taxon>Actinomycetes</taxon>
        <taxon>Kitasatosporales</taxon>
        <taxon>Streptomycetaceae</taxon>
        <taxon>Streptomyces</taxon>
    </lineage>
</organism>
<keyword evidence="2" id="KW-1185">Reference proteome</keyword>
<name>A0ABW6HDD7_9ACTN</name>
<gene>
    <name evidence="1" type="ORF">ACFW88_28675</name>
</gene>
<evidence type="ECO:0000313" key="2">
    <source>
        <dbReference type="Proteomes" id="UP001599756"/>
    </source>
</evidence>
<reference evidence="1 2" key="1">
    <citation type="submission" date="2024-09" db="EMBL/GenBank/DDBJ databases">
        <title>The Natural Products Discovery Center: Release of the First 8490 Sequenced Strains for Exploring Actinobacteria Biosynthetic Diversity.</title>
        <authorList>
            <person name="Kalkreuter E."/>
            <person name="Kautsar S.A."/>
            <person name="Yang D."/>
            <person name="Bader C.D."/>
            <person name="Teijaro C.N."/>
            <person name="Fluegel L."/>
            <person name="Davis C.M."/>
            <person name="Simpson J.R."/>
            <person name="Lauterbach L."/>
            <person name="Steele A.D."/>
            <person name="Gui C."/>
            <person name="Meng S."/>
            <person name="Li G."/>
            <person name="Viehrig K."/>
            <person name="Ye F."/>
            <person name="Su P."/>
            <person name="Kiefer A.F."/>
            <person name="Nichols A."/>
            <person name="Cepeda A.J."/>
            <person name="Yan W."/>
            <person name="Fan B."/>
            <person name="Jiang Y."/>
            <person name="Adhikari A."/>
            <person name="Zheng C.-J."/>
            <person name="Schuster L."/>
            <person name="Cowan T.M."/>
            <person name="Smanski M.J."/>
            <person name="Chevrette M.G."/>
            <person name="De Carvalho L.P.S."/>
            <person name="Shen B."/>
        </authorList>
    </citation>
    <scope>NUCLEOTIDE SEQUENCE [LARGE SCALE GENOMIC DNA]</scope>
    <source>
        <strain evidence="1 2">NPDC059500</strain>
    </source>
</reference>
<dbReference type="Proteomes" id="UP001599756">
    <property type="component" value="Unassembled WGS sequence"/>
</dbReference>
<evidence type="ECO:0000313" key="1">
    <source>
        <dbReference type="EMBL" id="MFE1754473.1"/>
    </source>
</evidence>